<proteinExistence type="predicted"/>
<name>D5X6H8_THIK1</name>
<reference evidence="1" key="1">
    <citation type="submission" date="2010-04" db="EMBL/GenBank/DDBJ databases">
        <title>Complete sequence of Thiomonas intermedia K12.</title>
        <authorList>
            <consortium name="US DOE Joint Genome Institute"/>
            <person name="Lucas S."/>
            <person name="Copeland A."/>
            <person name="Lapidus A."/>
            <person name="Cheng J.-F."/>
            <person name="Bruce D."/>
            <person name="Goodwin L."/>
            <person name="Pitluck S."/>
            <person name="Davenport K."/>
            <person name="Detter J.C."/>
            <person name="Han C."/>
            <person name="Tapia R."/>
            <person name="Land M."/>
            <person name="Hauser L."/>
            <person name="Kyrpides N."/>
            <person name="Ovchinnikova G."/>
            <person name="Kerfeld C.A."/>
            <person name="Cannon G.C."/>
            <person name="Heinhorst S."/>
            <person name="Woyke T."/>
        </authorList>
    </citation>
    <scope>NUCLEOTIDE SEQUENCE [LARGE SCALE GENOMIC DNA]</scope>
    <source>
        <strain evidence="1">K12</strain>
    </source>
</reference>
<dbReference type="Gene3D" id="1.20.120.520">
    <property type="entry name" value="nmb1532 protein domain like"/>
    <property type="match status" value="1"/>
</dbReference>
<evidence type="ECO:0000313" key="1">
    <source>
        <dbReference type="EMBL" id="ADG30105.1"/>
    </source>
</evidence>
<accession>D5X6H8</accession>
<evidence type="ECO:0008006" key="2">
    <source>
        <dbReference type="Google" id="ProtNLM"/>
    </source>
</evidence>
<gene>
    <name evidence="1" type="ordered locus">Tint_0708</name>
</gene>
<dbReference type="KEGG" id="tin:Tint_0708"/>
<dbReference type="AlphaFoldDB" id="D5X6H8"/>
<dbReference type="HOGENOM" id="CLU_1133187_0_0_4"/>
<dbReference type="STRING" id="75379.Tint_0708"/>
<organism evidence="1">
    <name type="scientific">Thiomonas intermedia (strain K12)</name>
    <name type="common">Thiobacillus intermedius</name>
    <dbReference type="NCBI Taxonomy" id="75379"/>
    <lineage>
        <taxon>Bacteria</taxon>
        <taxon>Pseudomonadati</taxon>
        <taxon>Pseudomonadota</taxon>
        <taxon>Betaproteobacteria</taxon>
        <taxon>Burkholderiales</taxon>
        <taxon>Thiomonas</taxon>
    </lineage>
</organism>
<protein>
    <recommendedName>
        <fullName evidence="2">Hemerythrin-like domain-containing protein</fullName>
    </recommendedName>
</protein>
<sequence length="245" mass="26933">MDNYISDFTYRGPRHDGPFHRSAVPTGAERFDVYLALHKAVRESLQSSLSALCSAASVASAELRSVFDRAELAIELAESVAGLEQRHLHPLIDSLSPELTRHAAVDHAEGSAAASALRHFLRGLRNRPDGTELRREMAVLESDFAAYSADVACHMQREREAHNPLLWLHESDEALLGLKRSMIDDVPLHLRCSLAAWMARSVRPADRPALVAAVRHSVPAQAYDMLLDQLQMQSCPAPAAFAQAA</sequence>
<dbReference type="EMBL" id="CP002021">
    <property type="protein sequence ID" value="ADG30105.1"/>
    <property type="molecule type" value="Genomic_DNA"/>
</dbReference>